<dbReference type="PROSITE" id="PS00039">
    <property type="entry name" value="DEAD_ATP_HELICASE"/>
    <property type="match status" value="1"/>
</dbReference>
<keyword evidence="14" id="KW-0449">Lipoprotein</keyword>
<accession>A0A0E9NIU8</accession>
<dbReference type="AlphaFoldDB" id="A0A0E9NIU8"/>
<dbReference type="GO" id="GO:0016787">
    <property type="term" value="F:hydrolase activity"/>
    <property type="evidence" value="ECO:0007669"/>
    <property type="project" value="UniProtKB-KW"/>
</dbReference>
<dbReference type="InterPro" id="IPR014001">
    <property type="entry name" value="Helicase_ATP-bd"/>
</dbReference>
<dbReference type="EC" id="3.6.4.13" evidence="3"/>
<keyword evidence="6" id="KW-0547">Nucleotide-binding</keyword>
<feature type="compositionally biased region" description="Polar residues" evidence="17">
    <location>
        <begin position="32"/>
        <end position="44"/>
    </location>
</feature>
<feature type="region of interest" description="Disordered" evidence="17">
    <location>
        <begin position="1"/>
        <end position="46"/>
    </location>
</feature>
<dbReference type="GO" id="GO:0071230">
    <property type="term" value="P:cellular response to amino acid stimulus"/>
    <property type="evidence" value="ECO:0007669"/>
    <property type="project" value="InterPro"/>
</dbReference>
<evidence type="ECO:0000256" key="4">
    <source>
        <dbReference type="ARBA" id="ARBA00022517"/>
    </source>
</evidence>
<evidence type="ECO:0000256" key="11">
    <source>
        <dbReference type="ARBA" id="ARBA00023136"/>
    </source>
</evidence>
<evidence type="ECO:0000256" key="13">
    <source>
        <dbReference type="ARBA" id="ARBA00023242"/>
    </source>
</evidence>
<dbReference type="GO" id="GO:0005829">
    <property type="term" value="C:cytosol"/>
    <property type="evidence" value="ECO:0007669"/>
    <property type="project" value="TreeGrafter"/>
</dbReference>
<dbReference type="GO" id="GO:0010467">
    <property type="term" value="P:gene expression"/>
    <property type="evidence" value="ECO:0007669"/>
    <property type="project" value="UniProtKB-ARBA"/>
</dbReference>
<dbReference type="PROSITE" id="PS51192">
    <property type="entry name" value="HELICASE_ATP_BIND_1"/>
    <property type="match status" value="1"/>
</dbReference>
<dbReference type="InterPro" id="IPR000629">
    <property type="entry name" value="RNA-helicase_DEAD-box_CS"/>
</dbReference>
<feature type="domain" description="Helicase C-terminal" evidence="19">
    <location>
        <begin position="461"/>
        <end position="607"/>
    </location>
</feature>
<organism evidence="21 22">
    <name type="scientific">Saitoella complicata (strain BCRC 22490 / CBS 7301 / JCM 7358 / NBRC 10748 / NRRL Y-17804)</name>
    <dbReference type="NCBI Taxonomy" id="698492"/>
    <lineage>
        <taxon>Eukaryota</taxon>
        <taxon>Fungi</taxon>
        <taxon>Dikarya</taxon>
        <taxon>Ascomycota</taxon>
        <taxon>Taphrinomycotina</taxon>
        <taxon>Taphrinomycotina incertae sedis</taxon>
        <taxon>Saitoella</taxon>
    </lineage>
</organism>
<dbReference type="Pfam" id="PF15454">
    <property type="entry name" value="LAMTOR"/>
    <property type="match status" value="1"/>
</dbReference>
<dbReference type="OMA" id="ANDESYQ"/>
<protein>
    <recommendedName>
        <fullName evidence="3">RNA helicase</fullName>
        <ecNumber evidence="3">3.6.4.13</ecNumber>
    </recommendedName>
</protein>
<evidence type="ECO:0000259" key="18">
    <source>
        <dbReference type="PROSITE" id="PS51192"/>
    </source>
</evidence>
<evidence type="ECO:0000256" key="5">
    <source>
        <dbReference type="ARBA" id="ARBA00022707"/>
    </source>
</evidence>
<dbReference type="GO" id="GO:0031902">
    <property type="term" value="C:late endosome membrane"/>
    <property type="evidence" value="ECO:0007669"/>
    <property type="project" value="InterPro"/>
</dbReference>
<feature type="compositionally biased region" description="Basic residues" evidence="17">
    <location>
        <begin position="149"/>
        <end position="165"/>
    </location>
</feature>
<dbReference type="SMART" id="SM00487">
    <property type="entry name" value="DEXDc"/>
    <property type="match status" value="1"/>
</dbReference>
<dbReference type="CDD" id="cd18787">
    <property type="entry name" value="SF2_C_DEAD"/>
    <property type="match status" value="1"/>
</dbReference>
<dbReference type="Pfam" id="PF00270">
    <property type="entry name" value="DEAD"/>
    <property type="match status" value="1"/>
</dbReference>
<evidence type="ECO:0000313" key="22">
    <source>
        <dbReference type="Proteomes" id="UP000033140"/>
    </source>
</evidence>
<dbReference type="SUPFAM" id="SSF52540">
    <property type="entry name" value="P-loop containing nucleoside triphosphate hydrolases"/>
    <property type="match status" value="1"/>
</dbReference>
<evidence type="ECO:0000256" key="2">
    <source>
        <dbReference type="ARBA" id="ARBA00004308"/>
    </source>
</evidence>
<feature type="compositionally biased region" description="Acidic residues" evidence="17">
    <location>
        <begin position="121"/>
        <end position="132"/>
    </location>
</feature>
<evidence type="ECO:0000313" key="21">
    <source>
        <dbReference type="EMBL" id="GAO49335.1"/>
    </source>
</evidence>
<dbReference type="GO" id="GO:0005634">
    <property type="term" value="C:nucleus"/>
    <property type="evidence" value="ECO:0007669"/>
    <property type="project" value="UniProtKB-SubCell"/>
</dbReference>
<feature type="domain" description="Helicase ATP-binding" evidence="18">
    <location>
        <begin position="224"/>
        <end position="404"/>
    </location>
</feature>
<dbReference type="InterPro" id="IPR014014">
    <property type="entry name" value="RNA_helicase_DEAD_Q_motif"/>
</dbReference>
<dbReference type="GO" id="GO:0003723">
    <property type="term" value="F:RNA binding"/>
    <property type="evidence" value="ECO:0007669"/>
    <property type="project" value="UniProtKB-KW"/>
</dbReference>
<feature type="domain" description="DEAD-box RNA helicase Q" evidence="20">
    <location>
        <begin position="193"/>
        <end position="221"/>
    </location>
</feature>
<sequence>MPPFPGSILVNSSGKALKRKRSSASASVSSAPTPNHSAPASTDNGRVRVQGGIESLKWKRVRLPDRLDDMEGLMGLEEIDGVDIEMEEIGGGAKKLNLFMKAAKKAEEKKQAKEAKQEKEDGGEEQDVDTVDEASAPKAEEEEAAPAPKSKKQKQKKEKKEKKPKTPVVAEALATEESTFAGLDESEEDVDLPNWSEFSLSQPLLRALHSFNFSAPTDIQELALPHLLSGRDLIGKAATGSGKTLAFALPIIEHIISTGVREKTQALILAPTRELAHQIAKAVEGLAKFSAVNVITVTGGLAVQKQQRLLAKNPDIVVATPGRLYEVMRDGHGLIAALKGIKFLVLDEADRLLQEGHFKEVEEILELIGGGEESDGRQTLVFSATFQKDLQQKLGSKKGFKLKNKKFSDAKVMDNSDTMAYLLQRLKFREDAPEFVDANPDDAVAKKIHEGIIECGAQEKDLYLYYFLLRYPGRTLVFVNNIDAVRRIHTLLSELGVHIVRLDSNLMQKQRLKALERFKATAKCVMIASDVAARGLDIPGVQHVIHYHLPRAADMYVHRSGRTARGAGNEGVAIILCAPDEVGNLRKMIAKLDKNVEEMATFPIDRQLVAKLKPRITLAKKITEGDKAQSKKGHEDAWLKQAAEDLGVDIDEAISVPDKKINSKSARAAMKVELVELLKQPVRGGFSTKYLTSGEVNLAQQLLDGKSHSMFLGKDVSTALGDIPRKKKDIQYFYLGESVQLTVLHVGGLPYRPRCCCTRATLYVHAPQASRPRHREDRQFVDDRGIVMGACLSLCGIGKEAHNDEPNERSALLGADALNQRNVIAQPPPPQADPHDIVREQEALSRIVAKTADNLIDIFATNAAGATERIGGGAPSGGVRDLQKSMKQGPFTPKRPKILPDNTIAAADKALLEKLVRGAEEAMKVVMHVEDVGPVVVSLDLEGENGECKNITRAMMDKTAFGGNTHQHRDVRSHAGVTGVIAARQVEGIARIMGYDT</sequence>
<comment type="caution">
    <text evidence="21">The sequence shown here is derived from an EMBL/GenBank/DDBJ whole genome shotgun (WGS) entry which is preliminary data.</text>
</comment>
<dbReference type="GO" id="GO:0005524">
    <property type="term" value="F:ATP binding"/>
    <property type="evidence" value="ECO:0007669"/>
    <property type="project" value="UniProtKB-KW"/>
</dbReference>
<evidence type="ECO:0000259" key="20">
    <source>
        <dbReference type="PROSITE" id="PS51195"/>
    </source>
</evidence>
<dbReference type="InterPro" id="IPR027417">
    <property type="entry name" value="P-loop_NTPase"/>
</dbReference>
<evidence type="ECO:0000256" key="15">
    <source>
        <dbReference type="ARBA" id="ARBA00047984"/>
    </source>
</evidence>
<evidence type="ECO:0000256" key="14">
    <source>
        <dbReference type="ARBA" id="ARBA00023288"/>
    </source>
</evidence>
<name>A0A0E9NIU8_SAICN</name>
<dbReference type="InterPro" id="IPR011545">
    <property type="entry name" value="DEAD/DEAH_box_helicase_dom"/>
</dbReference>
<comment type="subcellular location">
    <subcellularLocation>
        <location evidence="2">Endomembrane system</location>
    </subcellularLocation>
    <subcellularLocation>
        <location evidence="1">Nucleus</location>
    </subcellularLocation>
</comment>
<dbReference type="PROSITE" id="PS51194">
    <property type="entry name" value="HELICASE_CTER"/>
    <property type="match status" value="1"/>
</dbReference>
<keyword evidence="8" id="KW-0347">Helicase</keyword>
<dbReference type="GO" id="GO:0042254">
    <property type="term" value="P:ribosome biogenesis"/>
    <property type="evidence" value="ECO:0007669"/>
    <property type="project" value="UniProtKB-KW"/>
</dbReference>
<evidence type="ECO:0000256" key="3">
    <source>
        <dbReference type="ARBA" id="ARBA00012552"/>
    </source>
</evidence>
<dbReference type="Proteomes" id="UP000033140">
    <property type="component" value="Unassembled WGS sequence"/>
</dbReference>
<evidence type="ECO:0000256" key="1">
    <source>
        <dbReference type="ARBA" id="ARBA00004123"/>
    </source>
</evidence>
<dbReference type="GO" id="GO:0071986">
    <property type="term" value="C:Ragulator complex"/>
    <property type="evidence" value="ECO:0007669"/>
    <property type="project" value="InterPro"/>
</dbReference>
<evidence type="ECO:0000256" key="6">
    <source>
        <dbReference type="ARBA" id="ARBA00022741"/>
    </source>
</evidence>
<dbReference type="STRING" id="698492.A0A0E9NIU8"/>
<keyword evidence="11" id="KW-0472">Membrane</keyword>
<gene>
    <name evidence="21" type="ORF">G7K_3486-t1</name>
</gene>
<dbReference type="InterPro" id="IPR050079">
    <property type="entry name" value="DEAD_box_RNA_helicase"/>
</dbReference>
<evidence type="ECO:0000259" key="19">
    <source>
        <dbReference type="PROSITE" id="PS51194"/>
    </source>
</evidence>
<evidence type="ECO:0000256" key="17">
    <source>
        <dbReference type="SAM" id="MobiDB-lite"/>
    </source>
</evidence>
<dbReference type="EMBL" id="BACD03000022">
    <property type="protein sequence ID" value="GAO49335.1"/>
    <property type="molecule type" value="Genomic_DNA"/>
</dbReference>
<reference evidence="21 22" key="3">
    <citation type="journal article" date="2015" name="Genome Announc.">
        <title>Draft Genome Sequence of the Archiascomycetous Yeast Saitoella complicata.</title>
        <authorList>
            <person name="Yamauchi K."/>
            <person name="Kondo S."/>
            <person name="Hamamoto M."/>
            <person name="Takahashi Y."/>
            <person name="Ogura Y."/>
            <person name="Hayashi T."/>
            <person name="Nishida H."/>
        </authorList>
    </citation>
    <scope>NUCLEOTIDE SEQUENCE [LARGE SCALE GENOMIC DNA]</scope>
    <source>
        <strain evidence="21 22">NRRL Y-17804</strain>
    </source>
</reference>
<dbReference type="SMART" id="SM00490">
    <property type="entry name" value="HELICc"/>
    <property type="match status" value="1"/>
</dbReference>
<feature type="short sequence motif" description="Q motif" evidence="16">
    <location>
        <begin position="193"/>
        <end position="221"/>
    </location>
</feature>
<keyword evidence="4" id="KW-0690">Ribosome biogenesis</keyword>
<dbReference type="Pfam" id="PF00271">
    <property type="entry name" value="Helicase_C"/>
    <property type="match status" value="1"/>
</dbReference>
<evidence type="ECO:0000256" key="12">
    <source>
        <dbReference type="ARBA" id="ARBA00023139"/>
    </source>
</evidence>
<dbReference type="PANTHER" id="PTHR47959:SF1">
    <property type="entry name" value="ATP-DEPENDENT RNA HELICASE DBPA"/>
    <property type="match status" value="1"/>
</dbReference>
<dbReference type="GO" id="GO:0016197">
    <property type="term" value="P:endosomal transport"/>
    <property type="evidence" value="ECO:0007669"/>
    <property type="project" value="InterPro"/>
</dbReference>
<dbReference type="InterPro" id="IPR028209">
    <property type="entry name" value="LAMTOR1/MEH1"/>
</dbReference>
<dbReference type="CDD" id="cd17946">
    <property type="entry name" value="DEADc_DDX24"/>
    <property type="match status" value="1"/>
</dbReference>
<evidence type="ECO:0000256" key="8">
    <source>
        <dbReference type="ARBA" id="ARBA00022806"/>
    </source>
</evidence>
<dbReference type="InterPro" id="IPR001650">
    <property type="entry name" value="Helicase_C-like"/>
</dbReference>
<keyword evidence="22" id="KW-1185">Reference proteome</keyword>
<keyword evidence="7" id="KW-0378">Hydrolase</keyword>
<evidence type="ECO:0000256" key="7">
    <source>
        <dbReference type="ARBA" id="ARBA00022801"/>
    </source>
</evidence>
<keyword evidence="5" id="KW-0519">Myristate</keyword>
<evidence type="ECO:0000256" key="10">
    <source>
        <dbReference type="ARBA" id="ARBA00022884"/>
    </source>
</evidence>
<dbReference type="GO" id="GO:0003724">
    <property type="term" value="F:RNA helicase activity"/>
    <property type="evidence" value="ECO:0007669"/>
    <property type="project" value="UniProtKB-EC"/>
</dbReference>
<dbReference type="GO" id="GO:0043410">
    <property type="term" value="P:positive regulation of MAPK cascade"/>
    <property type="evidence" value="ECO:0007669"/>
    <property type="project" value="InterPro"/>
</dbReference>
<dbReference type="Gene3D" id="3.40.50.300">
    <property type="entry name" value="P-loop containing nucleotide triphosphate hydrolases"/>
    <property type="match status" value="2"/>
</dbReference>
<keyword evidence="9" id="KW-0067">ATP-binding</keyword>
<dbReference type="GO" id="GO:0045121">
    <property type="term" value="C:membrane raft"/>
    <property type="evidence" value="ECO:0007669"/>
    <property type="project" value="InterPro"/>
</dbReference>
<dbReference type="GO" id="GO:0032008">
    <property type="term" value="P:positive regulation of TOR signaling"/>
    <property type="evidence" value="ECO:0007669"/>
    <property type="project" value="InterPro"/>
</dbReference>
<keyword evidence="13" id="KW-0539">Nucleus</keyword>
<reference evidence="21 22" key="1">
    <citation type="journal article" date="2011" name="J. Gen. Appl. Microbiol.">
        <title>Draft genome sequencing of the enigmatic yeast Saitoella complicata.</title>
        <authorList>
            <person name="Nishida H."/>
            <person name="Hamamoto M."/>
            <person name="Sugiyama J."/>
        </authorList>
    </citation>
    <scope>NUCLEOTIDE SEQUENCE [LARGE SCALE GENOMIC DNA]</scope>
    <source>
        <strain evidence="21 22">NRRL Y-17804</strain>
    </source>
</reference>
<dbReference type="PANTHER" id="PTHR47959">
    <property type="entry name" value="ATP-DEPENDENT RNA HELICASE RHLE-RELATED"/>
    <property type="match status" value="1"/>
</dbReference>
<proteinExistence type="predicted"/>
<feature type="compositionally biased region" description="Basic and acidic residues" evidence="17">
    <location>
        <begin position="110"/>
        <end position="120"/>
    </location>
</feature>
<dbReference type="GO" id="GO:0001919">
    <property type="term" value="P:regulation of receptor recycling"/>
    <property type="evidence" value="ECO:0007669"/>
    <property type="project" value="InterPro"/>
</dbReference>
<comment type="catalytic activity">
    <reaction evidence="15">
        <text>ATP + H2O = ADP + phosphate + H(+)</text>
        <dbReference type="Rhea" id="RHEA:13065"/>
        <dbReference type="ChEBI" id="CHEBI:15377"/>
        <dbReference type="ChEBI" id="CHEBI:15378"/>
        <dbReference type="ChEBI" id="CHEBI:30616"/>
        <dbReference type="ChEBI" id="CHEBI:43474"/>
        <dbReference type="ChEBI" id="CHEBI:456216"/>
        <dbReference type="EC" id="3.6.4.13"/>
    </reaction>
</comment>
<keyword evidence="12" id="KW-0564">Palmitate</keyword>
<keyword evidence="10" id="KW-0694">RNA-binding</keyword>
<evidence type="ECO:0000256" key="16">
    <source>
        <dbReference type="PROSITE-ProRule" id="PRU00552"/>
    </source>
</evidence>
<reference evidence="21 22" key="2">
    <citation type="journal article" date="2014" name="J. Gen. Appl. Microbiol.">
        <title>The early diverging ascomycetous budding yeast Saitoella complicata has three histone deacetylases belonging to the Clr6, Hos2, and Rpd3 lineages.</title>
        <authorList>
            <person name="Nishida H."/>
            <person name="Matsumoto T."/>
            <person name="Kondo S."/>
            <person name="Hamamoto M."/>
            <person name="Yoshikawa H."/>
        </authorList>
    </citation>
    <scope>NUCLEOTIDE SEQUENCE [LARGE SCALE GENOMIC DNA]</scope>
    <source>
        <strain evidence="21 22">NRRL Y-17804</strain>
    </source>
</reference>
<dbReference type="PROSITE" id="PS51195">
    <property type="entry name" value="Q_MOTIF"/>
    <property type="match status" value="1"/>
</dbReference>
<feature type="region of interest" description="Disordered" evidence="17">
    <location>
        <begin position="110"/>
        <end position="186"/>
    </location>
</feature>
<dbReference type="SMART" id="SM01262">
    <property type="entry name" value="LAMTOR"/>
    <property type="match status" value="1"/>
</dbReference>
<evidence type="ECO:0000256" key="9">
    <source>
        <dbReference type="ARBA" id="ARBA00022840"/>
    </source>
</evidence>